<name>D2NPF8_ROTMD</name>
<organism evidence="1 2">
    <name type="scientific">Rothia mucilaginosa (strain DY-18)</name>
    <name type="common">Stomatococcus mucilaginosus</name>
    <dbReference type="NCBI Taxonomy" id="680646"/>
    <lineage>
        <taxon>Bacteria</taxon>
        <taxon>Bacillati</taxon>
        <taxon>Actinomycetota</taxon>
        <taxon>Actinomycetes</taxon>
        <taxon>Micrococcales</taxon>
        <taxon>Micrococcaceae</taxon>
        <taxon>Rothia</taxon>
    </lineage>
</organism>
<dbReference type="AlphaFoldDB" id="D2NPF8"/>
<sequence>MVPAEVVELDARPARCCFHDGSLAFCVAAVVCRVVTSWWLAAGLAGRQRGEHTGLGEVLHENPREEACDDCAGDDGARYVDDCLDRFHVGVVDEDFVNTHEQAAECTGEDGDGCVPAAVAEDCEGDFSADALEEACDQDFAAPRAAGEEYGDERCDDFAEERGTGLADEQAAEGTAEQPCAGDDGAEFGCCYECGFGGGADCDVPDPEDDGAGYCDDCGDNDFVDSPA</sequence>
<dbReference type="STRING" id="680646.RMDY18_16940"/>
<keyword evidence="2" id="KW-1185">Reference proteome</keyword>
<dbReference type="Proteomes" id="UP000001883">
    <property type="component" value="Chromosome"/>
</dbReference>
<gene>
    <name evidence="1" type="ordered locus">RMDY18_16940</name>
</gene>
<keyword evidence="1" id="KW-0418">Kinase</keyword>
<accession>D2NPF8</accession>
<dbReference type="KEGG" id="rmu:RMDY18_16940"/>
<dbReference type="HOGENOM" id="CLU_1214077_0_0_11"/>
<reference evidence="1 2" key="3">
    <citation type="journal article" date="2010" name="Sequencing">
        <title>Complete Genome Sequence of Rothia mucilaginosa DY-18: A Clinical Isolate with Dense Meshwork-Like Structures from a Persistent Apical Periodontitis Lesion.</title>
        <authorList>
            <person name="Yamane K."/>
            <person name="Nambu T."/>
            <person name="Yamanaka T."/>
            <person name="Mashimo C."/>
            <person name="Sugimori C."/>
            <person name="Leung K.-P."/>
            <person name="Fukushima H."/>
        </authorList>
    </citation>
    <scope>NUCLEOTIDE SEQUENCE [LARGE SCALE GENOMIC DNA]</scope>
    <source>
        <strain evidence="1 2">DY-18</strain>
    </source>
</reference>
<dbReference type="EMBL" id="AP011540">
    <property type="protein sequence ID" value="BAI65526.1"/>
    <property type="molecule type" value="Genomic_DNA"/>
</dbReference>
<evidence type="ECO:0000313" key="1">
    <source>
        <dbReference type="EMBL" id="BAI65526.1"/>
    </source>
</evidence>
<dbReference type="GO" id="GO:0016301">
    <property type="term" value="F:kinase activity"/>
    <property type="evidence" value="ECO:0007669"/>
    <property type="project" value="UniProtKB-KW"/>
</dbReference>
<reference evidence="2" key="1">
    <citation type="submission" date="2009-07" db="EMBL/GenBank/DDBJ databases">
        <title>Complete genome sequence of Rothia mucilaginosa DJ.</title>
        <authorList>
            <person name="Yamane K."/>
            <person name="Nambu T."/>
            <person name="Mashimo C."/>
            <person name="Sugimori C."/>
            <person name="Yamanaka T."/>
            <person name="Leung K."/>
            <person name="Fukushima H."/>
        </authorList>
    </citation>
    <scope>NUCLEOTIDE SEQUENCE [LARGE SCALE GENOMIC DNA]</scope>
    <source>
        <strain evidence="2">DY-18</strain>
    </source>
</reference>
<protein>
    <submittedName>
        <fullName evidence="1">Glutamate 5-kinase</fullName>
    </submittedName>
</protein>
<evidence type="ECO:0000313" key="2">
    <source>
        <dbReference type="Proteomes" id="UP000001883"/>
    </source>
</evidence>
<proteinExistence type="predicted"/>
<reference evidence="1 2" key="2">
    <citation type="journal article" date="2010" name="J Osaka Dent Univ">
        <title>Isolation and identification of Rothia mucilaginosa from persistent apical periodontitis lesions.</title>
        <authorList>
            <person name="Yamane K."/>
            <person name="Yoshida M."/>
            <person name="Fujihira T."/>
            <person name="Baba T."/>
            <person name="Tsuji N."/>
            <person name="Hayashi H."/>
            <person name="Sugimori C."/>
            <person name="Yamanaka T."/>
            <person name="Mashimo C."/>
            <person name="Nambu T."/>
            <person name="Kawai H."/>
            <person name="Fukushima H."/>
        </authorList>
    </citation>
    <scope>NUCLEOTIDE SEQUENCE [LARGE SCALE GENOMIC DNA]</scope>
    <source>
        <strain evidence="1 2">DY-18</strain>
    </source>
</reference>
<keyword evidence="1" id="KW-0808">Transferase</keyword>